<evidence type="ECO:0000313" key="1">
    <source>
        <dbReference type="EMBL" id="MBO0947497.1"/>
    </source>
</evidence>
<reference evidence="1 2" key="1">
    <citation type="submission" date="2021-03" db="EMBL/GenBank/DDBJ databases">
        <title>Fibrella sp. HMF5405 genome sequencing and assembly.</title>
        <authorList>
            <person name="Kang H."/>
            <person name="Kim H."/>
            <person name="Bae S."/>
            <person name="Joh K."/>
        </authorList>
    </citation>
    <scope>NUCLEOTIDE SEQUENCE [LARGE SCALE GENOMIC DNA]</scope>
    <source>
        <strain evidence="1 2">HMF5405</strain>
    </source>
</reference>
<proteinExistence type="predicted"/>
<name>A0ABS3JBZ2_9BACT</name>
<keyword evidence="2" id="KW-1185">Reference proteome</keyword>
<dbReference type="RefSeq" id="WP_207327405.1">
    <property type="nucleotide sequence ID" value="NZ_JAFMYW010000001.1"/>
</dbReference>
<comment type="caution">
    <text evidence="1">The sequence shown here is derived from an EMBL/GenBank/DDBJ whole genome shotgun (WGS) entry which is preliminary data.</text>
</comment>
<organism evidence="1 2">
    <name type="scientific">Fibrella forsythiae</name>
    <dbReference type="NCBI Taxonomy" id="2817061"/>
    <lineage>
        <taxon>Bacteria</taxon>
        <taxon>Pseudomonadati</taxon>
        <taxon>Bacteroidota</taxon>
        <taxon>Cytophagia</taxon>
        <taxon>Cytophagales</taxon>
        <taxon>Spirosomataceae</taxon>
        <taxon>Fibrella</taxon>
    </lineage>
</organism>
<gene>
    <name evidence="1" type="ORF">J2I46_02825</name>
</gene>
<dbReference type="EMBL" id="JAFMYW010000001">
    <property type="protein sequence ID" value="MBO0947497.1"/>
    <property type="molecule type" value="Genomic_DNA"/>
</dbReference>
<protein>
    <submittedName>
        <fullName evidence="1">Uncharacterized protein</fullName>
    </submittedName>
</protein>
<evidence type="ECO:0000313" key="2">
    <source>
        <dbReference type="Proteomes" id="UP000664628"/>
    </source>
</evidence>
<dbReference type="Proteomes" id="UP000664628">
    <property type="component" value="Unassembled WGS sequence"/>
</dbReference>
<accession>A0ABS3JBZ2</accession>
<sequence length="101" mass="10796">MSVFEDQGFAVVKSDFKRGTIVTDQKSIGVASLRILGDVKSGVLRLRGQWSGSAMGMPFTNAVSANHGTAQEKKTFQALSEVAQKVSDSLTGATLTYIEIK</sequence>